<sequence>MTRHLGTMTKCHCTASSVASRPPSNLRSSDWIRVARCRKPPRRRPGQSNPVSSFCPAEVSHLSPCPCPASTKARPGVSVPKEVDGLSSSGIEGYAMRARRDIHCILLF</sequence>
<proteinExistence type="predicted"/>
<dbReference type="EMBL" id="KZ825331">
    <property type="protein sequence ID" value="RAH47237.1"/>
    <property type="molecule type" value="Genomic_DNA"/>
</dbReference>
<organism evidence="1 2">
    <name type="scientific">Aspergillus brunneoviolaceus CBS 621.78</name>
    <dbReference type="NCBI Taxonomy" id="1450534"/>
    <lineage>
        <taxon>Eukaryota</taxon>
        <taxon>Fungi</taxon>
        <taxon>Dikarya</taxon>
        <taxon>Ascomycota</taxon>
        <taxon>Pezizomycotina</taxon>
        <taxon>Eurotiomycetes</taxon>
        <taxon>Eurotiomycetidae</taxon>
        <taxon>Eurotiales</taxon>
        <taxon>Aspergillaceae</taxon>
        <taxon>Aspergillus</taxon>
        <taxon>Aspergillus subgen. Circumdati</taxon>
    </lineage>
</organism>
<dbReference type="Proteomes" id="UP000249057">
    <property type="component" value="Unassembled WGS sequence"/>
</dbReference>
<keyword evidence="2" id="KW-1185">Reference proteome</keyword>
<evidence type="ECO:0000313" key="2">
    <source>
        <dbReference type="Proteomes" id="UP000249057"/>
    </source>
</evidence>
<gene>
    <name evidence="1" type="ORF">BO95DRAFT_86990</name>
</gene>
<name>A0ACD1GDE8_9EURO</name>
<evidence type="ECO:0000313" key="1">
    <source>
        <dbReference type="EMBL" id="RAH47237.1"/>
    </source>
</evidence>
<accession>A0ACD1GDE8</accession>
<reference evidence="1" key="1">
    <citation type="submission" date="2018-02" db="EMBL/GenBank/DDBJ databases">
        <title>The genomes of Aspergillus section Nigri reveals drivers in fungal speciation.</title>
        <authorList>
            <consortium name="DOE Joint Genome Institute"/>
            <person name="Vesth T.C."/>
            <person name="Nybo J."/>
            <person name="Theobald S."/>
            <person name="Brandl J."/>
            <person name="Frisvad J.C."/>
            <person name="Nielsen K.F."/>
            <person name="Lyhne E.K."/>
            <person name="Kogle M.E."/>
            <person name="Kuo A."/>
            <person name="Riley R."/>
            <person name="Clum A."/>
            <person name="Nolan M."/>
            <person name="Lipzen A."/>
            <person name="Salamov A."/>
            <person name="Henrissat B."/>
            <person name="Wiebenga A."/>
            <person name="De vries R.P."/>
            <person name="Grigoriev I.V."/>
            <person name="Mortensen U.H."/>
            <person name="Andersen M.R."/>
            <person name="Baker S.E."/>
        </authorList>
    </citation>
    <scope>NUCLEOTIDE SEQUENCE</scope>
    <source>
        <strain evidence="1">CBS 621.78</strain>
    </source>
</reference>
<protein>
    <submittedName>
        <fullName evidence="1">Uncharacterized protein</fullName>
    </submittedName>
</protein>